<dbReference type="Proteomes" id="UP000800097">
    <property type="component" value="Unassembled WGS sequence"/>
</dbReference>
<keyword evidence="3" id="KW-1185">Reference proteome</keyword>
<dbReference type="InterPro" id="IPR051678">
    <property type="entry name" value="AGP_Transferase"/>
</dbReference>
<dbReference type="OrthoDB" id="5412996at2759"/>
<dbReference type="GO" id="GO:0016740">
    <property type="term" value="F:transferase activity"/>
    <property type="evidence" value="ECO:0007669"/>
    <property type="project" value="UniProtKB-KW"/>
</dbReference>
<evidence type="ECO:0000313" key="2">
    <source>
        <dbReference type="EMBL" id="KAF2276776.1"/>
    </source>
</evidence>
<keyword evidence="2" id="KW-0808">Transferase</keyword>
<dbReference type="PANTHER" id="PTHR21310:SF37">
    <property type="entry name" value="AMINOGLYCOSIDE PHOSPHOTRANSFERASE DOMAIN-CONTAINING PROTEIN"/>
    <property type="match status" value="1"/>
</dbReference>
<proteinExistence type="predicted"/>
<dbReference type="InterPro" id="IPR011009">
    <property type="entry name" value="Kinase-like_dom_sf"/>
</dbReference>
<sequence length="451" mass="51968">MTVFDELAETDGDNEFKAWLSKLIDAKQEIVAFVSSRRQGSPEGEFDGYLKGSFNLSLVVKFNDGGPKAVIRFPKPGHTATDIRDEKVRNEVHFLQFLSEKTTIPVPRVVSWGLMKDSPQLLGPFIIMEYVEGVSLATLLKQPTQTEQDEVILATDVDDTKLDYVYEQLADYMIQFSRLDFSAIGAIAKDPSLDEWVVNERPLTYNMNELMTVVSNYPTTGFPTAPFTSAKAFLRSLADEHLVQLRTQRNLANDREDAKKRFIARHRFKQLISRYCFDDTGPFKPYCDDLQPSNMLADPDTFCITAVLDFEFTNTLPAQFAYDPPWWLLLLGPDMWLENHSMEEFMTRYVPRLEQFLRALERVEGRTNWGRRQGDQPLSARMRESWATGRFWFDYGIRKSFDIDAVYWAALHKEGDDELDEETAKGIEEFADLKMDQLRAYDAECKARFSS</sequence>
<dbReference type="GeneID" id="54551469"/>
<dbReference type="Gene3D" id="3.30.200.20">
    <property type="entry name" value="Phosphorylase Kinase, domain 1"/>
    <property type="match status" value="1"/>
</dbReference>
<dbReference type="Pfam" id="PF01636">
    <property type="entry name" value="APH"/>
    <property type="match status" value="1"/>
</dbReference>
<dbReference type="SUPFAM" id="SSF56112">
    <property type="entry name" value="Protein kinase-like (PK-like)"/>
    <property type="match status" value="1"/>
</dbReference>
<dbReference type="EMBL" id="ML986492">
    <property type="protein sequence ID" value="KAF2276776.1"/>
    <property type="molecule type" value="Genomic_DNA"/>
</dbReference>
<dbReference type="PANTHER" id="PTHR21310">
    <property type="entry name" value="AMINOGLYCOSIDE PHOSPHOTRANSFERASE-RELATED-RELATED"/>
    <property type="match status" value="1"/>
</dbReference>
<protein>
    <submittedName>
        <fullName evidence="2">Phosphotransferase enzyme family protein-like protein</fullName>
    </submittedName>
</protein>
<dbReference type="InterPro" id="IPR002575">
    <property type="entry name" value="Aminoglycoside_PTrfase"/>
</dbReference>
<feature type="domain" description="Aminoglycoside phosphotransferase" evidence="1">
    <location>
        <begin position="59"/>
        <end position="145"/>
    </location>
</feature>
<organism evidence="2 3">
    <name type="scientific">Westerdykella ornata</name>
    <dbReference type="NCBI Taxonomy" id="318751"/>
    <lineage>
        <taxon>Eukaryota</taxon>
        <taxon>Fungi</taxon>
        <taxon>Dikarya</taxon>
        <taxon>Ascomycota</taxon>
        <taxon>Pezizomycotina</taxon>
        <taxon>Dothideomycetes</taxon>
        <taxon>Pleosporomycetidae</taxon>
        <taxon>Pleosporales</taxon>
        <taxon>Sporormiaceae</taxon>
        <taxon>Westerdykella</taxon>
    </lineage>
</organism>
<evidence type="ECO:0000259" key="1">
    <source>
        <dbReference type="Pfam" id="PF01636"/>
    </source>
</evidence>
<accession>A0A6A6JM89</accession>
<reference evidence="2" key="1">
    <citation type="journal article" date="2020" name="Stud. Mycol.">
        <title>101 Dothideomycetes genomes: a test case for predicting lifestyles and emergence of pathogens.</title>
        <authorList>
            <person name="Haridas S."/>
            <person name="Albert R."/>
            <person name="Binder M."/>
            <person name="Bloem J."/>
            <person name="Labutti K."/>
            <person name="Salamov A."/>
            <person name="Andreopoulos B."/>
            <person name="Baker S."/>
            <person name="Barry K."/>
            <person name="Bills G."/>
            <person name="Bluhm B."/>
            <person name="Cannon C."/>
            <person name="Castanera R."/>
            <person name="Culley D."/>
            <person name="Daum C."/>
            <person name="Ezra D."/>
            <person name="Gonzalez J."/>
            <person name="Henrissat B."/>
            <person name="Kuo A."/>
            <person name="Liang C."/>
            <person name="Lipzen A."/>
            <person name="Lutzoni F."/>
            <person name="Magnuson J."/>
            <person name="Mondo S."/>
            <person name="Nolan M."/>
            <person name="Ohm R."/>
            <person name="Pangilinan J."/>
            <person name="Park H.-J."/>
            <person name="Ramirez L."/>
            <person name="Alfaro M."/>
            <person name="Sun H."/>
            <person name="Tritt A."/>
            <person name="Yoshinaga Y."/>
            <person name="Zwiers L.-H."/>
            <person name="Turgeon B."/>
            <person name="Goodwin S."/>
            <person name="Spatafora J."/>
            <person name="Crous P."/>
            <person name="Grigoriev I."/>
        </authorList>
    </citation>
    <scope>NUCLEOTIDE SEQUENCE</scope>
    <source>
        <strain evidence="2">CBS 379.55</strain>
    </source>
</reference>
<name>A0A6A6JM89_WESOR</name>
<dbReference type="RefSeq" id="XP_033654315.1">
    <property type="nucleotide sequence ID" value="XM_033798294.1"/>
</dbReference>
<gene>
    <name evidence="2" type="ORF">EI97DRAFT_433007</name>
</gene>
<evidence type="ECO:0000313" key="3">
    <source>
        <dbReference type="Proteomes" id="UP000800097"/>
    </source>
</evidence>
<dbReference type="AlphaFoldDB" id="A0A6A6JM89"/>